<dbReference type="OrthoDB" id="583449at2"/>
<keyword evidence="2" id="KW-1185">Reference proteome</keyword>
<dbReference type="Proteomes" id="UP000239576">
    <property type="component" value="Unassembled WGS sequence"/>
</dbReference>
<dbReference type="AlphaFoldDB" id="A0A2T1DT49"/>
<evidence type="ECO:0008006" key="3">
    <source>
        <dbReference type="Google" id="ProtNLM"/>
    </source>
</evidence>
<protein>
    <recommendedName>
        <fullName evidence="3">Heterocyst frequency control protein PatD</fullName>
    </recommendedName>
</protein>
<dbReference type="NCBIfam" id="NF037954">
    <property type="entry name" value="het_cyst_PatD"/>
    <property type="match status" value="1"/>
</dbReference>
<reference evidence="2" key="1">
    <citation type="submission" date="2018-02" db="EMBL/GenBank/DDBJ databases">
        <authorList>
            <person name="Moore K."/>
            <person name="Momper L."/>
        </authorList>
    </citation>
    <scope>NUCLEOTIDE SEQUENCE [LARGE SCALE GENOMIC DNA]</scope>
    <source>
        <strain evidence="2">ULC18</strain>
    </source>
</reference>
<evidence type="ECO:0000313" key="2">
    <source>
        <dbReference type="Proteomes" id="UP000239576"/>
    </source>
</evidence>
<proteinExistence type="predicted"/>
<organism evidence="1 2">
    <name type="scientific">Stenomitos frigidus ULC18</name>
    <dbReference type="NCBI Taxonomy" id="2107698"/>
    <lineage>
        <taxon>Bacteria</taxon>
        <taxon>Bacillati</taxon>
        <taxon>Cyanobacteriota</taxon>
        <taxon>Cyanophyceae</taxon>
        <taxon>Leptolyngbyales</taxon>
        <taxon>Leptolyngbyaceae</taxon>
        <taxon>Stenomitos</taxon>
    </lineage>
</organism>
<gene>
    <name evidence="1" type="ORF">C7B82_30405</name>
</gene>
<sequence length="100" mass="11630">MDQILAVSNDTELALKSKAMALQQFFREQILSLQLDELAPAVQHWVQSYHVEIDKQLRLLAMDIMFLQAARQSVTAEQRRQQIRDRLTTLQRYCDGLLGE</sequence>
<dbReference type="EMBL" id="PVWK01000160">
    <property type="protein sequence ID" value="PSB23662.1"/>
    <property type="molecule type" value="Genomic_DNA"/>
</dbReference>
<reference evidence="1 2" key="2">
    <citation type="submission" date="2018-03" db="EMBL/GenBank/DDBJ databases">
        <title>The ancient ancestry and fast evolution of plastids.</title>
        <authorList>
            <person name="Moore K.R."/>
            <person name="Magnabosco C."/>
            <person name="Momper L."/>
            <person name="Gold D.A."/>
            <person name="Bosak T."/>
            <person name="Fournier G.P."/>
        </authorList>
    </citation>
    <scope>NUCLEOTIDE SEQUENCE [LARGE SCALE GENOMIC DNA]</scope>
    <source>
        <strain evidence="1 2">ULC18</strain>
    </source>
</reference>
<dbReference type="InterPro" id="IPR047810">
    <property type="entry name" value="PatD-like"/>
</dbReference>
<name>A0A2T1DT49_9CYAN</name>
<evidence type="ECO:0000313" key="1">
    <source>
        <dbReference type="EMBL" id="PSB23662.1"/>
    </source>
</evidence>
<accession>A0A2T1DT49</accession>
<comment type="caution">
    <text evidence="1">The sequence shown here is derived from an EMBL/GenBank/DDBJ whole genome shotgun (WGS) entry which is preliminary data.</text>
</comment>